<dbReference type="Pfam" id="PF01196">
    <property type="entry name" value="Ribosomal_L17"/>
    <property type="match status" value="1"/>
</dbReference>
<keyword evidence="3 4" id="KW-0687">Ribonucleoprotein</keyword>
<evidence type="ECO:0000256" key="4">
    <source>
        <dbReference type="HAMAP-Rule" id="MF_01368"/>
    </source>
</evidence>
<dbReference type="GO" id="GO:0006412">
    <property type="term" value="P:translation"/>
    <property type="evidence" value="ECO:0007669"/>
    <property type="project" value="UniProtKB-UniRule"/>
</dbReference>
<dbReference type="InterPro" id="IPR036373">
    <property type="entry name" value="Ribosomal_bL17_sf"/>
</dbReference>
<comment type="caution">
    <text evidence="7">The sequence shown here is derived from an EMBL/GenBank/DDBJ whole genome shotgun (WGS) entry which is preliminary data.</text>
</comment>
<dbReference type="PANTHER" id="PTHR14413">
    <property type="entry name" value="RIBOSOMAL PROTEIN L17"/>
    <property type="match status" value="1"/>
</dbReference>
<dbReference type="GO" id="GO:0022625">
    <property type="term" value="C:cytosolic large ribosomal subunit"/>
    <property type="evidence" value="ECO:0007669"/>
    <property type="project" value="TreeGrafter"/>
</dbReference>
<evidence type="ECO:0000256" key="1">
    <source>
        <dbReference type="ARBA" id="ARBA00008777"/>
    </source>
</evidence>
<sequence length="159" mass="18629">MRHGVRKKKLGRTKEHRLALLKNLCRSLFIHEKIKTTLPKAKEARRLAERLIEYAKQNDLPAKRQIYRYIPDHKLVKIICDEIGPRFASREGGYTRIYRLGPRLGDGAELAILELVEQGDPSNIALRRKLIERRKVEVEENKKGKKKEKQKKPKKTKSK</sequence>
<dbReference type="InterPro" id="IPR047859">
    <property type="entry name" value="Ribosomal_bL17_CS"/>
</dbReference>
<evidence type="ECO:0000256" key="3">
    <source>
        <dbReference type="ARBA" id="ARBA00023274"/>
    </source>
</evidence>
<comment type="similarity">
    <text evidence="1 4 5">Belongs to the bacterial ribosomal protein bL17 family.</text>
</comment>
<evidence type="ECO:0000256" key="6">
    <source>
        <dbReference type="SAM" id="MobiDB-lite"/>
    </source>
</evidence>
<dbReference type="PROSITE" id="PS01167">
    <property type="entry name" value="RIBOSOMAL_L17"/>
    <property type="match status" value="1"/>
</dbReference>
<accession>A0A1V4QI09</accession>
<dbReference type="AlphaFoldDB" id="A0A1V4QI09"/>
<keyword evidence="2 4" id="KW-0689">Ribosomal protein</keyword>
<protein>
    <recommendedName>
        <fullName evidence="4">Large ribosomal subunit protein bL17</fullName>
    </recommendedName>
</protein>
<dbReference type="NCBIfam" id="TIGR00059">
    <property type="entry name" value="L17"/>
    <property type="match status" value="1"/>
</dbReference>
<evidence type="ECO:0000256" key="2">
    <source>
        <dbReference type="ARBA" id="ARBA00022980"/>
    </source>
</evidence>
<dbReference type="PANTHER" id="PTHR14413:SF16">
    <property type="entry name" value="LARGE RIBOSOMAL SUBUNIT PROTEIN BL17M"/>
    <property type="match status" value="1"/>
</dbReference>
<feature type="region of interest" description="Disordered" evidence="6">
    <location>
        <begin position="137"/>
        <end position="159"/>
    </location>
</feature>
<dbReference type="HAMAP" id="MF_01368">
    <property type="entry name" value="Ribosomal_bL17"/>
    <property type="match status" value="1"/>
</dbReference>
<evidence type="ECO:0000313" key="7">
    <source>
        <dbReference type="EMBL" id="OPX18366.1"/>
    </source>
</evidence>
<gene>
    <name evidence="4" type="primary">rplQ</name>
    <name evidence="7" type="ORF">BXT86_01525</name>
</gene>
<dbReference type="Proteomes" id="UP000191663">
    <property type="component" value="Unassembled WGS sequence"/>
</dbReference>
<dbReference type="InterPro" id="IPR000456">
    <property type="entry name" value="Ribosomal_bL17"/>
</dbReference>
<reference evidence="8" key="1">
    <citation type="submission" date="2017-01" db="EMBL/GenBank/DDBJ databases">
        <title>Novel pathways for hydrocarbon cycling and metabolic interdependencies in hydrothermal sediment communities.</title>
        <authorList>
            <person name="Dombrowski N."/>
            <person name="Seitz K."/>
            <person name="Teske A."/>
            <person name="Baker B."/>
        </authorList>
    </citation>
    <scope>NUCLEOTIDE SEQUENCE [LARGE SCALE GENOMIC DNA]</scope>
</reference>
<comment type="subunit">
    <text evidence="4">Part of the 50S ribosomal subunit. Contacts protein L32.</text>
</comment>
<dbReference type="GO" id="GO:0003735">
    <property type="term" value="F:structural constituent of ribosome"/>
    <property type="evidence" value="ECO:0007669"/>
    <property type="project" value="InterPro"/>
</dbReference>
<feature type="compositionally biased region" description="Basic residues" evidence="6">
    <location>
        <begin position="143"/>
        <end position="159"/>
    </location>
</feature>
<evidence type="ECO:0000313" key="8">
    <source>
        <dbReference type="Proteomes" id="UP000191663"/>
    </source>
</evidence>
<dbReference type="SUPFAM" id="SSF64263">
    <property type="entry name" value="Prokaryotic ribosomal protein L17"/>
    <property type="match status" value="1"/>
</dbReference>
<evidence type="ECO:0000256" key="5">
    <source>
        <dbReference type="RuleBase" id="RU000660"/>
    </source>
</evidence>
<proteinExistence type="inferred from homology"/>
<dbReference type="Gene3D" id="3.90.1030.10">
    <property type="entry name" value="Ribosomal protein L17"/>
    <property type="match status" value="1"/>
</dbReference>
<organism evidence="7 8">
    <name type="scientific">candidate division WOR-3 bacterium 4484_100</name>
    <dbReference type="NCBI Taxonomy" id="1936077"/>
    <lineage>
        <taxon>Bacteria</taxon>
        <taxon>Bacteria division WOR-3</taxon>
    </lineage>
</organism>
<dbReference type="EMBL" id="MUKB01000019">
    <property type="protein sequence ID" value="OPX18366.1"/>
    <property type="molecule type" value="Genomic_DNA"/>
</dbReference>
<name>A0A1V4QI09_UNCW3</name>